<keyword evidence="3" id="KW-0804">Transcription</keyword>
<evidence type="ECO:0000256" key="4">
    <source>
        <dbReference type="SAM" id="SignalP"/>
    </source>
</evidence>
<dbReference type="InterPro" id="IPR009057">
    <property type="entry name" value="Homeodomain-like_sf"/>
</dbReference>
<feature type="signal peptide" evidence="4">
    <location>
        <begin position="1"/>
        <end position="22"/>
    </location>
</feature>
<keyword evidence="4" id="KW-0732">Signal</keyword>
<dbReference type="PANTHER" id="PTHR46796:SF12">
    <property type="entry name" value="HTH-TYPE DNA-BINDING TRANSCRIPTIONAL ACTIVATOR EUTR"/>
    <property type="match status" value="1"/>
</dbReference>
<dbReference type="InterPro" id="IPR050204">
    <property type="entry name" value="AraC_XylS_family_regulators"/>
</dbReference>
<evidence type="ECO:0000313" key="6">
    <source>
        <dbReference type="EMBL" id="GAA0229506.1"/>
    </source>
</evidence>
<feature type="domain" description="HTH araC/xylS-type" evidence="5">
    <location>
        <begin position="228"/>
        <end position="326"/>
    </location>
</feature>
<accession>A0ABP3DFL7</accession>
<dbReference type="PROSITE" id="PS01124">
    <property type="entry name" value="HTH_ARAC_FAMILY_2"/>
    <property type="match status" value="1"/>
</dbReference>
<keyword evidence="1" id="KW-0805">Transcription regulation</keyword>
<evidence type="ECO:0000256" key="2">
    <source>
        <dbReference type="ARBA" id="ARBA00023125"/>
    </source>
</evidence>
<gene>
    <name evidence="6" type="ORF">GCM10008964_21160</name>
</gene>
<dbReference type="InterPro" id="IPR018060">
    <property type="entry name" value="HTH_AraC"/>
</dbReference>
<dbReference type="SUPFAM" id="SSF46689">
    <property type="entry name" value="Homeodomain-like"/>
    <property type="match status" value="1"/>
</dbReference>
<dbReference type="Gene3D" id="1.10.10.60">
    <property type="entry name" value="Homeodomain-like"/>
    <property type="match status" value="1"/>
</dbReference>
<evidence type="ECO:0000256" key="3">
    <source>
        <dbReference type="ARBA" id="ARBA00023163"/>
    </source>
</evidence>
<dbReference type="InterPro" id="IPR018062">
    <property type="entry name" value="HTH_AraC-typ_CS"/>
</dbReference>
<evidence type="ECO:0000256" key="1">
    <source>
        <dbReference type="ARBA" id="ARBA00023015"/>
    </source>
</evidence>
<dbReference type="Pfam" id="PF12833">
    <property type="entry name" value="HTH_18"/>
    <property type="match status" value="1"/>
</dbReference>
<keyword evidence="2" id="KW-0238">DNA-binding</keyword>
<dbReference type="InterPro" id="IPR020449">
    <property type="entry name" value="Tscrpt_reg_AraC-type_HTH"/>
</dbReference>
<sequence length="331" mass="37739">MLNLLFLAILGIYIMFSQSATFDDVNQHAHSLQNWPQEYDQISAGRFEGFLEDIQLDSVRVFRERMKQSVVQDTHTPKGKISLMIPHHVEASDASEQARQILSSGITLLPYESDFSFVGPAQLDYSIVSIDQQTFAELLSHDTYTRLIGFKKSYGVKMDADMLNTLRHDLALLVYNLRTVNKTATYAKQLFKAIEDKIIQFALTIYESEETHNNSLKRLGNQHNYIVQRCHEYVASSEGSCASIVDICKALSIPHRTLNYSFHKATGTSPMQYLRAVKLNAAKRELITSGLSVTDVAANYGFFHMGYFSQEYRRLFGETPSMTRKRYADRV</sequence>
<dbReference type="EMBL" id="BAAADG010000007">
    <property type="protein sequence ID" value="GAA0229506.1"/>
    <property type="molecule type" value="Genomic_DNA"/>
</dbReference>
<evidence type="ECO:0000259" key="5">
    <source>
        <dbReference type="PROSITE" id="PS01124"/>
    </source>
</evidence>
<dbReference type="Proteomes" id="UP001501476">
    <property type="component" value="Unassembled WGS sequence"/>
</dbReference>
<proteinExistence type="predicted"/>
<dbReference type="SMART" id="SM00342">
    <property type="entry name" value="HTH_ARAC"/>
    <property type="match status" value="1"/>
</dbReference>
<evidence type="ECO:0000313" key="7">
    <source>
        <dbReference type="Proteomes" id="UP001501476"/>
    </source>
</evidence>
<dbReference type="PANTHER" id="PTHR46796">
    <property type="entry name" value="HTH-TYPE TRANSCRIPTIONAL ACTIVATOR RHAS-RELATED"/>
    <property type="match status" value="1"/>
</dbReference>
<keyword evidence="7" id="KW-1185">Reference proteome</keyword>
<dbReference type="PRINTS" id="PR00032">
    <property type="entry name" value="HTHARAC"/>
</dbReference>
<reference evidence="7" key="1">
    <citation type="journal article" date="2019" name="Int. J. Syst. Evol. Microbiol.">
        <title>The Global Catalogue of Microorganisms (GCM) 10K type strain sequencing project: providing services to taxonomists for standard genome sequencing and annotation.</title>
        <authorList>
            <consortium name="The Broad Institute Genomics Platform"/>
            <consortium name="The Broad Institute Genome Sequencing Center for Infectious Disease"/>
            <person name="Wu L."/>
            <person name="Ma J."/>
        </authorList>
    </citation>
    <scope>NUCLEOTIDE SEQUENCE [LARGE SCALE GENOMIC DNA]</scope>
    <source>
        <strain evidence="7">JCM 6886</strain>
    </source>
</reference>
<name>A0ABP3DFL7_9GAMM</name>
<feature type="chain" id="PRO_5045905231" evidence="4">
    <location>
        <begin position="23"/>
        <end position="331"/>
    </location>
</feature>
<organism evidence="6 7">
    <name type="scientific">Methylophaga marina</name>
    <dbReference type="NCBI Taxonomy" id="45495"/>
    <lineage>
        <taxon>Bacteria</taxon>
        <taxon>Pseudomonadati</taxon>
        <taxon>Pseudomonadota</taxon>
        <taxon>Gammaproteobacteria</taxon>
        <taxon>Thiotrichales</taxon>
        <taxon>Piscirickettsiaceae</taxon>
        <taxon>Methylophaga</taxon>
    </lineage>
</organism>
<protein>
    <submittedName>
        <fullName evidence="6">Helix-turn-helix domain-containing protein</fullName>
    </submittedName>
</protein>
<dbReference type="PROSITE" id="PS00041">
    <property type="entry name" value="HTH_ARAC_FAMILY_1"/>
    <property type="match status" value="1"/>
</dbReference>
<comment type="caution">
    <text evidence="6">The sequence shown here is derived from an EMBL/GenBank/DDBJ whole genome shotgun (WGS) entry which is preliminary data.</text>
</comment>